<dbReference type="AlphaFoldDB" id="A0A1N7PFS6"/>
<proteinExistence type="predicted"/>
<dbReference type="STRING" id="252246.SAMN05421799_11326"/>
<dbReference type="RefSeq" id="WP_234969808.1">
    <property type="nucleotide sequence ID" value="NZ_FTOO01000013.1"/>
</dbReference>
<keyword evidence="2" id="KW-1185">Reference proteome</keyword>
<name>A0A1N7PFS6_9BACL</name>
<sequence length="77" mass="8521">MSEALLVAQVEEQLLDLGLKRAAAVLPACVEWAAGQEATYVAFLQRLLEAEQEERHSRGMQVFCASQKCRIATRICA</sequence>
<evidence type="ECO:0000313" key="1">
    <source>
        <dbReference type="EMBL" id="SIT09387.1"/>
    </source>
</evidence>
<reference evidence="2" key="1">
    <citation type="submission" date="2017-01" db="EMBL/GenBank/DDBJ databases">
        <authorList>
            <person name="Varghese N."/>
            <person name="Submissions S."/>
        </authorList>
    </citation>
    <scope>NUCLEOTIDE SEQUENCE [LARGE SCALE GENOMIC DNA]</scope>
    <source>
        <strain evidence="2">DSM 16176</strain>
    </source>
</reference>
<protein>
    <submittedName>
        <fullName evidence="1">Uncharacterized protein</fullName>
    </submittedName>
</protein>
<organism evidence="1 2">
    <name type="scientific">Alicyclobacillus vulcanalis</name>
    <dbReference type="NCBI Taxonomy" id="252246"/>
    <lineage>
        <taxon>Bacteria</taxon>
        <taxon>Bacillati</taxon>
        <taxon>Bacillota</taxon>
        <taxon>Bacilli</taxon>
        <taxon>Bacillales</taxon>
        <taxon>Alicyclobacillaceae</taxon>
        <taxon>Alicyclobacillus</taxon>
    </lineage>
</organism>
<gene>
    <name evidence="1" type="ORF">SAMN05421799_11326</name>
</gene>
<dbReference type="Proteomes" id="UP000186156">
    <property type="component" value="Unassembled WGS sequence"/>
</dbReference>
<accession>A0A1N7PFS6</accession>
<dbReference type="EMBL" id="FTOO01000013">
    <property type="protein sequence ID" value="SIT09387.1"/>
    <property type="molecule type" value="Genomic_DNA"/>
</dbReference>
<evidence type="ECO:0000313" key="2">
    <source>
        <dbReference type="Proteomes" id="UP000186156"/>
    </source>
</evidence>